<dbReference type="PANTHER" id="PTHR12697">
    <property type="entry name" value="PBS LYASE HEAT-LIKE PROTEIN"/>
    <property type="match status" value="1"/>
</dbReference>
<dbReference type="AlphaFoldDB" id="A0A3M7SWD5"/>
<dbReference type="Gene3D" id="1.25.10.10">
    <property type="entry name" value="Leucine-rich Repeat Variant"/>
    <property type="match status" value="1"/>
</dbReference>
<proteinExistence type="predicted"/>
<dbReference type="SUPFAM" id="SSF48371">
    <property type="entry name" value="ARM repeat"/>
    <property type="match status" value="1"/>
</dbReference>
<dbReference type="InterPro" id="IPR016024">
    <property type="entry name" value="ARM-type_fold"/>
</dbReference>
<dbReference type="EMBL" id="REGN01000669">
    <property type="protein sequence ID" value="RNA40141.1"/>
    <property type="molecule type" value="Genomic_DNA"/>
</dbReference>
<dbReference type="InterPro" id="IPR011989">
    <property type="entry name" value="ARM-like"/>
</dbReference>
<sequence length="416" mass="48443">MNKPSDITETDNFWHLLPNVTPDTELRKALKSNFTVAKIVQEWRHKWQTSNRWTLAEIEELIRDMKNDEANVRFQAVVISNGSYYFSYLIRSSNFSQKHPKKYKSEELGEEFKDLYKQRSELTFGKASSLNQKQQMYLNDIIFSEKLFETIENLLNDSNFKVKLAAAIGIFVIMKKFARPYTQKYQLCKDKAERVLRDAMKTLGTTDKYTAALCLGKDGFIDETIIGILLTNYFESNEQYTKEQVTQCLSDLSSHNQIVHRKIEAHLESEHVRERILTCKLIPCLKTALTKKIVAKLMDLMWNDVNHNVKKVAAQTLGRTGRGKEVHDQLFRKLHSVNLFERISALKIINHIGIMTQKLLEVFLKCFRDDYMSIRQMACVCCQRLFEKDEKIIDALVFVARFDPVSKLKALAIRSE</sequence>
<dbReference type="Proteomes" id="UP000276133">
    <property type="component" value="Unassembled WGS sequence"/>
</dbReference>
<dbReference type="OrthoDB" id="5980716at2759"/>
<evidence type="ECO:0000313" key="2">
    <source>
        <dbReference type="Proteomes" id="UP000276133"/>
    </source>
</evidence>
<gene>
    <name evidence="1" type="ORF">BpHYR1_000485</name>
</gene>
<protein>
    <submittedName>
        <fullName evidence="1">HEAT repeat-containing 4 isoform X1</fullName>
    </submittedName>
</protein>
<accession>A0A3M7SWD5</accession>
<dbReference type="GO" id="GO:0019135">
    <property type="term" value="F:deoxyhypusine monooxygenase activity"/>
    <property type="evidence" value="ECO:0007669"/>
    <property type="project" value="TreeGrafter"/>
</dbReference>
<dbReference type="STRING" id="10195.A0A3M7SWD5"/>
<dbReference type="PANTHER" id="PTHR12697:SF20">
    <property type="entry name" value="HEAT REPEAT-CONTAINING PROTEIN 4"/>
    <property type="match status" value="1"/>
</dbReference>
<reference evidence="1 2" key="1">
    <citation type="journal article" date="2018" name="Sci. Rep.">
        <title>Genomic signatures of local adaptation to the degree of environmental predictability in rotifers.</title>
        <authorList>
            <person name="Franch-Gras L."/>
            <person name="Hahn C."/>
            <person name="Garcia-Roger E.M."/>
            <person name="Carmona M.J."/>
            <person name="Serra M."/>
            <person name="Gomez A."/>
        </authorList>
    </citation>
    <scope>NUCLEOTIDE SEQUENCE [LARGE SCALE GENOMIC DNA]</scope>
    <source>
        <strain evidence="1">HYR1</strain>
    </source>
</reference>
<evidence type="ECO:0000313" key="1">
    <source>
        <dbReference type="EMBL" id="RNA40141.1"/>
    </source>
</evidence>
<organism evidence="1 2">
    <name type="scientific">Brachionus plicatilis</name>
    <name type="common">Marine rotifer</name>
    <name type="synonym">Brachionus muelleri</name>
    <dbReference type="NCBI Taxonomy" id="10195"/>
    <lineage>
        <taxon>Eukaryota</taxon>
        <taxon>Metazoa</taxon>
        <taxon>Spiralia</taxon>
        <taxon>Gnathifera</taxon>
        <taxon>Rotifera</taxon>
        <taxon>Eurotatoria</taxon>
        <taxon>Monogononta</taxon>
        <taxon>Pseudotrocha</taxon>
        <taxon>Ploima</taxon>
        <taxon>Brachionidae</taxon>
        <taxon>Brachionus</taxon>
    </lineage>
</organism>
<keyword evidence="2" id="KW-1185">Reference proteome</keyword>
<name>A0A3M7SWD5_BRAPC</name>
<comment type="caution">
    <text evidence="1">The sequence shown here is derived from an EMBL/GenBank/DDBJ whole genome shotgun (WGS) entry which is preliminary data.</text>
</comment>